<dbReference type="Ensembl" id="ENSDCDT00010071164.1">
    <property type="protein sequence ID" value="ENSDCDP00010060416.1"/>
    <property type="gene ID" value="ENSDCDG00010033578.1"/>
</dbReference>
<reference evidence="3 4" key="1">
    <citation type="submission" date="2020-06" db="EMBL/GenBank/DDBJ databases">
        <authorList>
            <consortium name="Wellcome Sanger Institute Data Sharing"/>
        </authorList>
    </citation>
    <scope>NUCLEOTIDE SEQUENCE [LARGE SCALE GENOMIC DNA]</scope>
</reference>
<name>A0AAY4ET56_9TELE</name>
<organism evidence="3 4">
    <name type="scientific">Denticeps clupeoides</name>
    <name type="common">denticle herring</name>
    <dbReference type="NCBI Taxonomy" id="299321"/>
    <lineage>
        <taxon>Eukaryota</taxon>
        <taxon>Metazoa</taxon>
        <taxon>Chordata</taxon>
        <taxon>Craniata</taxon>
        <taxon>Vertebrata</taxon>
        <taxon>Euteleostomi</taxon>
        <taxon>Actinopterygii</taxon>
        <taxon>Neopterygii</taxon>
        <taxon>Teleostei</taxon>
        <taxon>Clupei</taxon>
        <taxon>Clupeiformes</taxon>
        <taxon>Denticipitoidei</taxon>
        <taxon>Denticipitidae</taxon>
        <taxon>Denticeps</taxon>
    </lineage>
</organism>
<evidence type="ECO:0000256" key="2">
    <source>
        <dbReference type="SAM" id="MobiDB-lite"/>
    </source>
</evidence>
<dbReference type="GeneTree" id="ENSGT00940000155434"/>
<dbReference type="PANTHER" id="PTHR23159:SF31">
    <property type="entry name" value="CENTROSOME-ASSOCIATED PROTEIN CEP250 ISOFORM X1"/>
    <property type="match status" value="1"/>
</dbReference>
<evidence type="ECO:0000313" key="3">
    <source>
        <dbReference type="Ensembl" id="ENSDCDP00010060416.1"/>
    </source>
</evidence>
<proteinExistence type="predicted"/>
<dbReference type="AlphaFoldDB" id="A0AAY4ET56"/>
<feature type="compositionally biased region" description="Polar residues" evidence="2">
    <location>
        <begin position="514"/>
        <end position="525"/>
    </location>
</feature>
<reference evidence="3" key="2">
    <citation type="submission" date="2025-08" db="UniProtKB">
        <authorList>
            <consortium name="Ensembl"/>
        </authorList>
    </citation>
    <scope>IDENTIFICATION</scope>
</reference>
<dbReference type="Proteomes" id="UP000694580">
    <property type="component" value="Chromosome 11"/>
</dbReference>
<evidence type="ECO:0000313" key="4">
    <source>
        <dbReference type="Proteomes" id="UP000694580"/>
    </source>
</evidence>
<feature type="coiled-coil region" evidence="1">
    <location>
        <begin position="381"/>
        <end position="465"/>
    </location>
</feature>
<protein>
    <submittedName>
        <fullName evidence="3">Uncharacterized protein</fullName>
    </submittedName>
</protein>
<feature type="coiled-coil region" evidence="1">
    <location>
        <begin position="33"/>
        <end position="246"/>
    </location>
</feature>
<feature type="region of interest" description="Disordered" evidence="2">
    <location>
        <begin position="513"/>
        <end position="546"/>
    </location>
</feature>
<keyword evidence="4" id="KW-1185">Reference proteome</keyword>
<evidence type="ECO:0000256" key="1">
    <source>
        <dbReference type="SAM" id="Coils"/>
    </source>
</evidence>
<dbReference type="PANTHER" id="PTHR23159">
    <property type="entry name" value="CENTROSOMAL PROTEIN 2"/>
    <property type="match status" value="1"/>
</dbReference>
<feature type="coiled-coil region" evidence="1">
    <location>
        <begin position="306"/>
        <end position="357"/>
    </location>
</feature>
<feature type="coiled-coil region" evidence="1">
    <location>
        <begin position="708"/>
        <end position="800"/>
    </location>
</feature>
<accession>A0AAY4ET56</accession>
<reference evidence="3" key="3">
    <citation type="submission" date="2025-09" db="UniProtKB">
        <authorList>
            <consortium name="Ensembl"/>
        </authorList>
    </citation>
    <scope>IDENTIFICATION</scope>
</reference>
<keyword evidence="1" id="KW-0175">Coiled coil</keyword>
<sequence>MSALNSLLVVPQAHVKAQVSSKTQLLDIMSKRFHELQCRLDDMLSRIARETEEIKDLEQQLTDGQIAANEALKQDLEAIISGLQEYLCSVKDQARATQRDCQRLQRENESLQHLLKEKDEQCSQLQDAALSAEKAHEVRVLQSHLQSVQGQASAYEARLEAQLQARETEATQLKEELSRLRRVSQMEHSAMHAELEKERQAKEKAADLEQENKELLKQLSALQEERSRLKEQVSGLQGRMAELQGTFLCPREVQQRLEELRKNITTGKGVISSADILGRSLLQLQQDLQCVVSAAQTDRDEALRSQDSLSKEMASLRDSLRSLQDLYNLTKHSEEMCGAHEAEVRRLEEELQEVHEQQYLMAQRLEEAEDEREHLQESHSFESHTAQLQSLDLELQELRRSFATADKMAAMHLNTAKNQLHSLHSTAKKISQERAQQLESTRIQAAQAAQDLEAAEAEIRYVQRLLRERVGDPQTHINILQQQNSYLSSGEPRQSRGYWYYVPTAPIVRVAPSLGSQGTQDSGLGSQYPPSPERVHHTSHRTRRERVPPASGGYWVYSPHIQFLCECLVNMYSLFCVCVADGQDSVCESGTNDSTSESNLTPPHDNHHYTLLHDCTPLPPGTFVYTSAVAMLSQNGDNVSYGPHTSRLTVPFIPAGVLHCNMLGHQDMVRNKYPNQSMNSAEIDLSMIRKLRELERRVREKESSETGQNDSELQRDQLQQEIKALRRSLNRLQHQRNEGEVLKEVECVEKTLMRRRAELREADRRLLLAQSDLKDTHKHVEDTEREMEEMEHRAQDCATQLVHTKQQLRYSNTGCNILFTQPCNTVIYTPNSKILGV</sequence>